<keyword evidence="2" id="KW-1133">Transmembrane helix</keyword>
<sequence>MNHTYKPPSVLPTAGQDRIYALLIAGVPLLLILLIGALPRLATDSTGSTGATVDSYRGHSYEPRVTRSAAPDTATTYSTAPWGPADGPDTTDTYPSPLDTESGLGNTGYPANPVSPVSTASAEDTAGAGATGPAATVVRYYAAINAHDFRTAWDRGGKNLAPSFSAFVSGFDKTEQDQVTVNSVQGTTVSVALLARQSDGSQKSYRGHYTVVNGIITKASMTPTG</sequence>
<dbReference type="EMBL" id="CP022433">
    <property type="protein sequence ID" value="ASN28621.1"/>
    <property type="molecule type" value="Genomic_DNA"/>
</dbReference>
<feature type="region of interest" description="Disordered" evidence="1">
    <location>
        <begin position="62"/>
        <end position="130"/>
    </location>
</feature>
<dbReference type="OrthoDB" id="4337778at2"/>
<name>A0A221P8Q2_9ACTN</name>
<proteinExistence type="predicted"/>
<dbReference type="AlphaFoldDB" id="A0A221P8Q2"/>
<evidence type="ECO:0000256" key="1">
    <source>
        <dbReference type="SAM" id="MobiDB-lite"/>
    </source>
</evidence>
<evidence type="ECO:0000256" key="2">
    <source>
        <dbReference type="SAM" id="Phobius"/>
    </source>
</evidence>
<dbReference type="Proteomes" id="UP000031501">
    <property type="component" value="Chromosome"/>
</dbReference>
<evidence type="ECO:0000313" key="4">
    <source>
        <dbReference type="Proteomes" id="UP000031501"/>
    </source>
</evidence>
<evidence type="ECO:0000313" key="3">
    <source>
        <dbReference type="EMBL" id="ASN28621.1"/>
    </source>
</evidence>
<reference evidence="3 4" key="1">
    <citation type="submission" date="2017-07" db="EMBL/GenBank/DDBJ databases">
        <title>Genome sequence of Streptomyces pluripotens MUSC 137T.</title>
        <authorList>
            <person name="Ser H.-L."/>
            <person name="Lee L.-H."/>
        </authorList>
    </citation>
    <scope>NUCLEOTIDE SEQUENCE [LARGE SCALE GENOMIC DNA]</scope>
    <source>
        <strain evidence="3 4">MUSC 137</strain>
    </source>
</reference>
<feature type="compositionally biased region" description="Low complexity" evidence="1">
    <location>
        <begin position="119"/>
        <end position="130"/>
    </location>
</feature>
<dbReference type="KEGG" id="splu:LK06_021395"/>
<keyword evidence="4" id="KW-1185">Reference proteome</keyword>
<organism evidence="3 4">
    <name type="scientific">Streptomyces pluripotens</name>
    <dbReference type="NCBI Taxonomy" id="1355015"/>
    <lineage>
        <taxon>Bacteria</taxon>
        <taxon>Bacillati</taxon>
        <taxon>Actinomycetota</taxon>
        <taxon>Actinomycetes</taxon>
        <taxon>Kitasatosporales</taxon>
        <taxon>Streptomycetaceae</taxon>
        <taxon>Streptomyces</taxon>
    </lineage>
</organism>
<protein>
    <submittedName>
        <fullName evidence="3">Uncharacterized protein</fullName>
    </submittedName>
</protein>
<keyword evidence="2" id="KW-0472">Membrane</keyword>
<gene>
    <name evidence="3" type="ORF">LK07_22550</name>
</gene>
<accession>A0A221P8Q2</accession>
<dbReference type="STRING" id="1355015.LK06_021395"/>
<feature type="transmembrane region" description="Helical" evidence="2">
    <location>
        <begin position="20"/>
        <end position="38"/>
    </location>
</feature>
<keyword evidence="2" id="KW-0812">Transmembrane</keyword>